<dbReference type="Gene3D" id="2.60.120.620">
    <property type="entry name" value="q2cbj1_9rhob like domain"/>
    <property type="match status" value="1"/>
</dbReference>
<evidence type="ECO:0000313" key="4">
    <source>
        <dbReference type="Proteomes" id="UP000002729"/>
    </source>
</evidence>
<feature type="domain" description="Prolyl 4-hydroxylase alpha subunit Fe(2+) 2OG dioxygenase" evidence="2">
    <location>
        <begin position="692"/>
        <end position="760"/>
    </location>
</feature>
<dbReference type="Proteomes" id="UP000002729">
    <property type="component" value="Unassembled WGS sequence"/>
</dbReference>
<evidence type="ECO:0000259" key="2">
    <source>
        <dbReference type="Pfam" id="PF13640"/>
    </source>
</evidence>
<dbReference type="GeneID" id="20225688"/>
<sequence>MTSEGGEKEAAEKRVAKLVAEAAEAEDRQNVTQKELREQLDDTVTSALERFETSFKASIAESLESVKNGLRDEFHRSLPDFGIIKQEAANLKEQVHNLSDGLNSLTAKFHDHVDDIESADLKRDAAQKTHLQILEAKQKTVLSDIRGKALKIKGESVDTEDIVKTVLAQIEPRLVTLASGQQQLPRSHGPELSTNEFYGQAPKFPQHLLLSDRTSHIHAAIEEGHYFKVGVNPELQLSKFKQQNINFSRLADIEKPWEEYQQEAKKIVSIYDGERDISTHGGRGYSYVYIGTQAILFGRTAFDTLQARMKEILKETIPLEDEGSMERLSSTNLQYELLEKHLGQEEVSNGAPPCPICEANKGQIPVIHHSPSWHENELGYTPLQALMIDIWDSPVKSMLDGFTYILVCVCIRSGLMAFAMSGGDAHLLAPFDGSCQRAFVASLAALHRTSTSSAAIPLGLLGFRTIGSMRRALLCQGAIAWSAALPLLGEGIETTHVTSARHAYRCSVAAGLGHEASREVLNRKTADIVSIILSAAHRLANTSEGCKQLSITGLFLDLHEQPRKSIGRQLDESQAVLAGRIAKEATRLELRRRRHMTPAAALRTPVAVELVHAYDSAALKLASCGFCIIDGGLSLSDSRMLYDHFSGALHRGELFGPVSSDACNKGSFSLSIPIIVGAGPGPNNELIKQEVARHPSKAGACYHRHKDWYPYETSNHRYLTVMLYLNPDWAEADGGELVVYNNSGILETILPIAGRMLWRSCGPYEPFEAPRAPDKPLHRSPSTSVKPCGPYTARWRLLTTTVYR</sequence>
<dbReference type="AlphaFoldDB" id="F0YGN5"/>
<dbReference type="RefSeq" id="XP_009039541.1">
    <property type="nucleotide sequence ID" value="XM_009041293.1"/>
</dbReference>
<name>F0YGN5_AURAN</name>
<evidence type="ECO:0000256" key="1">
    <source>
        <dbReference type="SAM" id="Coils"/>
    </source>
</evidence>
<feature type="coiled-coil region" evidence="1">
    <location>
        <begin position="8"/>
        <end position="42"/>
    </location>
</feature>
<dbReference type="InParanoid" id="F0YGN5"/>
<reference evidence="3 4" key="1">
    <citation type="journal article" date="2011" name="Proc. Natl. Acad. Sci. U.S.A.">
        <title>Niche of harmful alga Aureococcus anophagefferens revealed through ecogenomics.</title>
        <authorList>
            <person name="Gobler C.J."/>
            <person name="Berry D.L."/>
            <person name="Dyhrman S.T."/>
            <person name="Wilhelm S.W."/>
            <person name="Salamov A."/>
            <person name="Lobanov A.V."/>
            <person name="Zhang Y."/>
            <person name="Collier J.L."/>
            <person name="Wurch L.L."/>
            <person name="Kustka A.B."/>
            <person name="Dill B.D."/>
            <person name="Shah M."/>
            <person name="VerBerkmoes N.C."/>
            <person name="Kuo A."/>
            <person name="Terry A."/>
            <person name="Pangilinan J."/>
            <person name="Lindquist E.A."/>
            <person name="Lucas S."/>
            <person name="Paulsen I.T."/>
            <person name="Hattenrath-Lehmann T.K."/>
            <person name="Talmage S.C."/>
            <person name="Walker E.A."/>
            <person name="Koch F."/>
            <person name="Burson A.M."/>
            <person name="Marcoval M.A."/>
            <person name="Tang Y.Z."/>
            <person name="Lecleir G.R."/>
            <person name="Coyne K.J."/>
            <person name="Berg G.M."/>
            <person name="Bertrand E.M."/>
            <person name="Saito M.A."/>
            <person name="Gladyshev V.N."/>
            <person name="Grigoriev I.V."/>
        </authorList>
    </citation>
    <scope>NUCLEOTIDE SEQUENCE [LARGE SCALE GENOMIC DNA]</scope>
    <source>
        <strain evidence="4">CCMP 1984</strain>
    </source>
</reference>
<proteinExistence type="predicted"/>
<evidence type="ECO:0000313" key="3">
    <source>
        <dbReference type="EMBL" id="EGB05702.1"/>
    </source>
</evidence>
<gene>
    <name evidence="3" type="ORF">AURANDRAFT_66183</name>
</gene>
<protein>
    <recommendedName>
        <fullName evidence="2">Prolyl 4-hydroxylase alpha subunit Fe(2+) 2OG dioxygenase domain-containing protein</fullName>
    </recommendedName>
</protein>
<accession>F0YGN5</accession>
<dbReference type="KEGG" id="aaf:AURANDRAFT_66183"/>
<organism evidence="4">
    <name type="scientific">Aureococcus anophagefferens</name>
    <name type="common">Harmful bloom alga</name>
    <dbReference type="NCBI Taxonomy" id="44056"/>
    <lineage>
        <taxon>Eukaryota</taxon>
        <taxon>Sar</taxon>
        <taxon>Stramenopiles</taxon>
        <taxon>Ochrophyta</taxon>
        <taxon>Pelagophyceae</taxon>
        <taxon>Pelagomonadales</taxon>
        <taxon>Pelagomonadaceae</taxon>
        <taxon>Aureococcus</taxon>
    </lineage>
</organism>
<dbReference type="InterPro" id="IPR044862">
    <property type="entry name" value="Pro_4_hyd_alph_FE2OG_OXY"/>
</dbReference>
<dbReference type="EMBL" id="GL833139">
    <property type="protein sequence ID" value="EGB05702.1"/>
    <property type="molecule type" value="Genomic_DNA"/>
</dbReference>
<keyword evidence="1" id="KW-0175">Coiled coil</keyword>
<dbReference type="Pfam" id="PF13640">
    <property type="entry name" value="2OG-FeII_Oxy_3"/>
    <property type="match status" value="1"/>
</dbReference>
<keyword evidence="4" id="KW-1185">Reference proteome</keyword>